<dbReference type="Proteomes" id="UP000275368">
    <property type="component" value="Chromosome"/>
</dbReference>
<dbReference type="KEGG" id="pbk:Back11_57440"/>
<gene>
    <name evidence="1" type="ORF">Back11_57440</name>
</gene>
<sequence length="65" mass="7044">MTLGQLAATAAALAIQHGTSIQDVDYADLITFYSVPCPLLELRKRSLHTASSSTIVPKLVELFQQ</sequence>
<evidence type="ECO:0000313" key="2">
    <source>
        <dbReference type="Proteomes" id="UP000275368"/>
    </source>
</evidence>
<reference evidence="1 2" key="1">
    <citation type="submission" date="2018-11" db="EMBL/GenBank/DDBJ databases">
        <title>Complete genome sequence of Paenibacillus baekrokdamisoli strain KCTC 33723.</title>
        <authorList>
            <person name="Kang S.W."/>
            <person name="Lee K.C."/>
            <person name="Kim K.K."/>
            <person name="Kim J.S."/>
            <person name="Kim D.S."/>
            <person name="Ko S.H."/>
            <person name="Yang S.H."/>
            <person name="Lee J.S."/>
        </authorList>
    </citation>
    <scope>NUCLEOTIDE SEQUENCE [LARGE SCALE GENOMIC DNA]</scope>
    <source>
        <strain evidence="1 2">KCTC 33723</strain>
    </source>
</reference>
<evidence type="ECO:0000313" key="1">
    <source>
        <dbReference type="EMBL" id="BBH24399.1"/>
    </source>
</evidence>
<name>A0A3G9JMY2_9BACL</name>
<dbReference type="EMBL" id="AP019308">
    <property type="protein sequence ID" value="BBH24399.1"/>
    <property type="molecule type" value="Genomic_DNA"/>
</dbReference>
<proteinExistence type="predicted"/>
<organism evidence="1 2">
    <name type="scientific">Paenibacillus baekrokdamisoli</name>
    <dbReference type="NCBI Taxonomy" id="1712516"/>
    <lineage>
        <taxon>Bacteria</taxon>
        <taxon>Bacillati</taxon>
        <taxon>Bacillota</taxon>
        <taxon>Bacilli</taxon>
        <taxon>Bacillales</taxon>
        <taxon>Paenibacillaceae</taxon>
        <taxon>Paenibacillus</taxon>
    </lineage>
</organism>
<protein>
    <submittedName>
        <fullName evidence="1">Uncharacterized protein</fullName>
    </submittedName>
</protein>
<dbReference type="AlphaFoldDB" id="A0A3G9JMY2"/>
<keyword evidence="2" id="KW-1185">Reference proteome</keyword>
<accession>A0A3G9JMY2</accession>